<dbReference type="PANTHER" id="PTHR34818">
    <property type="entry name" value="PROTEIN BLI-3"/>
    <property type="match status" value="1"/>
</dbReference>
<dbReference type="InterPro" id="IPR038725">
    <property type="entry name" value="YdaG_split_barrel_FMN-bd"/>
</dbReference>
<dbReference type="EMBL" id="JABBWE010000049">
    <property type="protein sequence ID" value="KAG1790580.1"/>
    <property type="molecule type" value="Genomic_DNA"/>
</dbReference>
<accession>A0A9P7AJF1</accession>
<name>A0A9P7AJF1_9AGAM</name>
<feature type="domain" description="General stress protein FMN-binding split barrel" evidence="1">
    <location>
        <begin position="29"/>
        <end position="183"/>
    </location>
</feature>
<dbReference type="GeneID" id="64592014"/>
<dbReference type="InterPro" id="IPR052917">
    <property type="entry name" value="Stress-Dev_Protein"/>
</dbReference>
<dbReference type="Gene3D" id="2.30.110.10">
    <property type="entry name" value="Electron Transport, Fmn-binding Protein, Chain A"/>
    <property type="match status" value="1"/>
</dbReference>
<dbReference type="Proteomes" id="UP000719766">
    <property type="component" value="Unassembled WGS sequence"/>
</dbReference>
<dbReference type="Pfam" id="PF16242">
    <property type="entry name" value="Pyrid_ox_like"/>
    <property type="match status" value="1"/>
</dbReference>
<dbReference type="RefSeq" id="XP_041157542.1">
    <property type="nucleotide sequence ID" value="XM_041298250.1"/>
</dbReference>
<evidence type="ECO:0000313" key="2">
    <source>
        <dbReference type="EMBL" id="KAG1790580.1"/>
    </source>
</evidence>
<organism evidence="2 3">
    <name type="scientific">Suillus plorans</name>
    <dbReference type="NCBI Taxonomy" id="116603"/>
    <lineage>
        <taxon>Eukaryota</taxon>
        <taxon>Fungi</taxon>
        <taxon>Dikarya</taxon>
        <taxon>Basidiomycota</taxon>
        <taxon>Agaricomycotina</taxon>
        <taxon>Agaricomycetes</taxon>
        <taxon>Agaricomycetidae</taxon>
        <taxon>Boletales</taxon>
        <taxon>Suillineae</taxon>
        <taxon>Suillaceae</taxon>
        <taxon>Suillus</taxon>
    </lineage>
</organism>
<comment type="caution">
    <text evidence="2">The sequence shown here is derived from an EMBL/GenBank/DDBJ whole genome shotgun (WGS) entry which is preliminary data.</text>
</comment>
<protein>
    <recommendedName>
        <fullName evidence="1">General stress protein FMN-binding split barrel domain-containing protein</fullName>
    </recommendedName>
</protein>
<reference evidence="2" key="1">
    <citation type="journal article" date="2020" name="New Phytol.">
        <title>Comparative genomics reveals dynamic genome evolution in host specialist ectomycorrhizal fungi.</title>
        <authorList>
            <person name="Lofgren L.A."/>
            <person name="Nguyen N.H."/>
            <person name="Vilgalys R."/>
            <person name="Ruytinx J."/>
            <person name="Liao H.L."/>
            <person name="Branco S."/>
            <person name="Kuo A."/>
            <person name="LaButti K."/>
            <person name="Lipzen A."/>
            <person name="Andreopoulos W."/>
            <person name="Pangilinan J."/>
            <person name="Riley R."/>
            <person name="Hundley H."/>
            <person name="Na H."/>
            <person name="Barry K."/>
            <person name="Grigoriev I.V."/>
            <person name="Stajich J.E."/>
            <person name="Kennedy P.G."/>
        </authorList>
    </citation>
    <scope>NUCLEOTIDE SEQUENCE</scope>
    <source>
        <strain evidence="2">S12</strain>
    </source>
</reference>
<dbReference type="AlphaFoldDB" id="A0A9P7AJF1"/>
<dbReference type="InterPro" id="IPR012349">
    <property type="entry name" value="Split_barrel_FMN-bd"/>
</dbReference>
<evidence type="ECO:0000259" key="1">
    <source>
        <dbReference type="Pfam" id="PF16242"/>
    </source>
</evidence>
<gene>
    <name evidence="2" type="ORF">HD556DRAFT_1242162</name>
</gene>
<dbReference type="PANTHER" id="PTHR34818:SF1">
    <property type="entry name" value="PROTEIN BLI-3"/>
    <property type="match status" value="1"/>
</dbReference>
<dbReference type="OrthoDB" id="434253at2759"/>
<keyword evidence="3" id="KW-1185">Reference proteome</keyword>
<proteinExistence type="predicted"/>
<dbReference type="SUPFAM" id="SSF50475">
    <property type="entry name" value="FMN-binding split barrel"/>
    <property type="match status" value="1"/>
</dbReference>
<sequence length="208" mass="22676">MSDLSPEQARLDPYSSIAESTNVTLQEKITGLHTVIQKAKVGMLVTRDVNGNLHSRAMTPTKPLSDTQLNLVFLANNASHKFGDIEHDAHVNVSFCDASSTDWASYSGRARVTEDQELISKLWSPILTGYFGDLKDGVHKGDKTDPRVAVIEVVPDEIKYWITNHSSAVRTTEVAYAAATGKATAPGQSRIISKEEVSVHVSEELTAI</sequence>
<evidence type="ECO:0000313" key="3">
    <source>
        <dbReference type="Proteomes" id="UP000719766"/>
    </source>
</evidence>